<dbReference type="Gene3D" id="1.20.120.450">
    <property type="entry name" value="dinb family like domain"/>
    <property type="match status" value="1"/>
</dbReference>
<accession>A0ABS2QU88</accession>
<gene>
    <name evidence="2" type="ORF">JOC83_001892</name>
</gene>
<protein>
    <submittedName>
        <fullName evidence="2">Damage-inducible protein DinB</fullName>
    </submittedName>
</protein>
<feature type="domain" description="DinB-like" evidence="1">
    <location>
        <begin position="13"/>
        <end position="143"/>
    </location>
</feature>
<dbReference type="EMBL" id="JAFBFC010000003">
    <property type="protein sequence ID" value="MBM7703045.1"/>
    <property type="molecule type" value="Genomic_DNA"/>
</dbReference>
<name>A0ABS2QU88_9BACI</name>
<sequence length="149" mass="17490">MLNTLKLLEDASLLMNHFKHVDDDMFFSPIEEDKWSLAGMVEHLRFWDRYLINERIPYFTEGAQLSRSDIDVDGVNQQSETNAQSGISKEELIEQFISTRKQLVQQLETIPLETVFSIEHQTMTVNQFISQLIEHDLHHLQQMVKICIK</sequence>
<reference evidence="2 3" key="1">
    <citation type="submission" date="2021-01" db="EMBL/GenBank/DDBJ databases">
        <title>Genomic Encyclopedia of Type Strains, Phase IV (KMG-IV): sequencing the most valuable type-strain genomes for metagenomic binning, comparative biology and taxonomic classification.</title>
        <authorList>
            <person name="Goeker M."/>
        </authorList>
    </citation>
    <scope>NUCLEOTIDE SEQUENCE [LARGE SCALE GENOMIC DNA]</scope>
    <source>
        <strain evidence="2 3">DSM 104297</strain>
    </source>
</reference>
<comment type="caution">
    <text evidence="2">The sequence shown here is derived from an EMBL/GenBank/DDBJ whole genome shotgun (WGS) entry which is preliminary data.</text>
</comment>
<organism evidence="2 3">
    <name type="scientific">Priestia iocasae</name>
    <dbReference type="NCBI Taxonomy" id="2291674"/>
    <lineage>
        <taxon>Bacteria</taxon>
        <taxon>Bacillati</taxon>
        <taxon>Bacillota</taxon>
        <taxon>Bacilli</taxon>
        <taxon>Bacillales</taxon>
        <taxon>Bacillaceae</taxon>
        <taxon>Priestia</taxon>
    </lineage>
</organism>
<keyword evidence="3" id="KW-1185">Reference proteome</keyword>
<evidence type="ECO:0000259" key="1">
    <source>
        <dbReference type="Pfam" id="PF12867"/>
    </source>
</evidence>
<dbReference type="Pfam" id="PF12867">
    <property type="entry name" value="DinB_2"/>
    <property type="match status" value="1"/>
</dbReference>
<proteinExistence type="predicted"/>
<dbReference type="InterPro" id="IPR024775">
    <property type="entry name" value="DinB-like"/>
</dbReference>
<dbReference type="SUPFAM" id="SSF109854">
    <property type="entry name" value="DinB/YfiT-like putative metalloenzymes"/>
    <property type="match status" value="1"/>
</dbReference>
<dbReference type="RefSeq" id="WP_205186518.1">
    <property type="nucleotide sequence ID" value="NZ_JAFBFC010000003.1"/>
</dbReference>
<evidence type="ECO:0000313" key="3">
    <source>
        <dbReference type="Proteomes" id="UP000809829"/>
    </source>
</evidence>
<evidence type="ECO:0000313" key="2">
    <source>
        <dbReference type="EMBL" id="MBM7703045.1"/>
    </source>
</evidence>
<dbReference type="InterPro" id="IPR034660">
    <property type="entry name" value="DinB/YfiT-like"/>
</dbReference>
<dbReference type="Proteomes" id="UP000809829">
    <property type="component" value="Unassembled WGS sequence"/>
</dbReference>